<organism evidence="2 3">
    <name type="scientific">Salmonirosea aquatica</name>
    <dbReference type="NCBI Taxonomy" id="2654236"/>
    <lineage>
        <taxon>Bacteria</taxon>
        <taxon>Pseudomonadati</taxon>
        <taxon>Bacteroidota</taxon>
        <taxon>Cytophagia</taxon>
        <taxon>Cytophagales</taxon>
        <taxon>Spirosomataceae</taxon>
        <taxon>Salmonirosea</taxon>
    </lineage>
</organism>
<proteinExistence type="predicted"/>
<evidence type="ECO:0000313" key="2">
    <source>
        <dbReference type="EMBL" id="MPR33516.1"/>
    </source>
</evidence>
<dbReference type="RefSeq" id="WP_152758826.1">
    <property type="nucleotide sequence ID" value="NZ_WHLY01000002.1"/>
</dbReference>
<keyword evidence="3" id="KW-1185">Reference proteome</keyword>
<name>A0A7C9BBP2_9BACT</name>
<comment type="caution">
    <text evidence="2">The sequence shown here is derived from an EMBL/GenBank/DDBJ whole genome shotgun (WGS) entry which is preliminary data.</text>
</comment>
<accession>A0A7C9BBP2</accession>
<dbReference type="Proteomes" id="UP000479293">
    <property type="component" value="Unassembled WGS sequence"/>
</dbReference>
<reference evidence="2 3" key="1">
    <citation type="submission" date="2019-10" db="EMBL/GenBank/DDBJ databases">
        <title>Draft Genome Sequence of Cytophagaceae sp. SJW1-29.</title>
        <authorList>
            <person name="Choi A."/>
        </authorList>
    </citation>
    <scope>NUCLEOTIDE SEQUENCE [LARGE SCALE GENOMIC DNA]</scope>
    <source>
        <strain evidence="2 3">SJW1-29</strain>
    </source>
</reference>
<protein>
    <submittedName>
        <fullName evidence="2">Membrane or secreted protein</fullName>
    </submittedName>
</protein>
<evidence type="ECO:0000256" key="1">
    <source>
        <dbReference type="SAM" id="Phobius"/>
    </source>
</evidence>
<keyword evidence="1" id="KW-0472">Membrane</keyword>
<keyword evidence="1" id="KW-1133">Transmembrane helix</keyword>
<sequence length="64" mass="6889">MLPVIILSITLVLIGFLLFSVRLIFVKNGEFKGTCANNNPFMKNEGAACGVCGRQPGEACKESQ</sequence>
<gene>
    <name evidence="2" type="ORF">GBK04_09090</name>
</gene>
<dbReference type="AlphaFoldDB" id="A0A7C9BBP2"/>
<evidence type="ECO:0000313" key="3">
    <source>
        <dbReference type="Proteomes" id="UP000479293"/>
    </source>
</evidence>
<keyword evidence="1" id="KW-0812">Transmembrane</keyword>
<feature type="transmembrane region" description="Helical" evidence="1">
    <location>
        <begin position="6"/>
        <end position="25"/>
    </location>
</feature>
<dbReference type="EMBL" id="WHLY01000002">
    <property type="protein sequence ID" value="MPR33516.1"/>
    <property type="molecule type" value="Genomic_DNA"/>
</dbReference>